<evidence type="ECO:0000259" key="1">
    <source>
        <dbReference type="Pfam" id="PF00561"/>
    </source>
</evidence>
<dbReference type="PANTHER" id="PTHR43798">
    <property type="entry name" value="MONOACYLGLYCEROL LIPASE"/>
    <property type="match status" value="1"/>
</dbReference>
<accession>A0ABN3NV76</accession>
<comment type="caution">
    <text evidence="2">The sequence shown here is derived from an EMBL/GenBank/DDBJ whole genome shotgun (WGS) entry which is preliminary data.</text>
</comment>
<evidence type="ECO:0000313" key="3">
    <source>
        <dbReference type="Proteomes" id="UP001501095"/>
    </source>
</evidence>
<proteinExistence type="predicted"/>
<dbReference type="InterPro" id="IPR000073">
    <property type="entry name" value="AB_hydrolase_1"/>
</dbReference>
<dbReference type="Pfam" id="PF00561">
    <property type="entry name" value="Abhydrolase_1"/>
    <property type="match status" value="1"/>
</dbReference>
<dbReference type="RefSeq" id="WP_344538953.1">
    <property type="nucleotide sequence ID" value="NZ_BAAATM010000013.1"/>
</dbReference>
<evidence type="ECO:0000313" key="2">
    <source>
        <dbReference type="EMBL" id="GAA2540178.1"/>
    </source>
</evidence>
<dbReference type="InterPro" id="IPR050266">
    <property type="entry name" value="AB_hydrolase_sf"/>
</dbReference>
<protein>
    <recommendedName>
        <fullName evidence="1">AB hydrolase-1 domain-containing protein</fullName>
    </recommendedName>
</protein>
<dbReference type="InterPro" id="IPR029058">
    <property type="entry name" value="AB_hydrolase_fold"/>
</dbReference>
<sequence>MTDTTHTDNSTTTLRKGYAPSRFGQLHYVECGDGEPVLLLHQTPRSWTEYLDVLPRVGAQHRAIAMDTLGYGASAKPEGPHSVERFADGVADLVDALGLDRFHLVGHHTGGVIAVEVAARFQDRVASLMLSATAFIDAERRSGGGHGRIDHVDPKPDGTHLLEMWNRRRGFYQPGEEAALTNYVIDALTVLDRVEEGHESLRRYAMETRLPRITARTLAVCAPRDHYSLPSLAKFAVALGCRTHVLSGGHAAAPEQVPEEFARTVLAWVGHHQGADVLGS</sequence>
<dbReference type="SUPFAM" id="SSF53474">
    <property type="entry name" value="alpha/beta-Hydrolases"/>
    <property type="match status" value="1"/>
</dbReference>
<dbReference type="PRINTS" id="PR00111">
    <property type="entry name" value="ABHYDROLASE"/>
</dbReference>
<dbReference type="EMBL" id="BAAATM010000013">
    <property type="protein sequence ID" value="GAA2540178.1"/>
    <property type="molecule type" value="Genomic_DNA"/>
</dbReference>
<keyword evidence="3" id="KW-1185">Reference proteome</keyword>
<dbReference type="Gene3D" id="3.40.50.1820">
    <property type="entry name" value="alpha/beta hydrolase"/>
    <property type="match status" value="1"/>
</dbReference>
<organism evidence="2 3">
    <name type="scientific">Streptomyces levis</name>
    <dbReference type="NCBI Taxonomy" id="285566"/>
    <lineage>
        <taxon>Bacteria</taxon>
        <taxon>Bacillati</taxon>
        <taxon>Actinomycetota</taxon>
        <taxon>Actinomycetes</taxon>
        <taxon>Kitasatosporales</taxon>
        <taxon>Streptomycetaceae</taxon>
        <taxon>Streptomyces</taxon>
    </lineage>
</organism>
<name>A0ABN3NV76_9ACTN</name>
<feature type="domain" description="AB hydrolase-1" evidence="1">
    <location>
        <begin position="36"/>
        <end position="139"/>
    </location>
</feature>
<reference evidence="2 3" key="1">
    <citation type="journal article" date="2019" name="Int. J. Syst. Evol. Microbiol.">
        <title>The Global Catalogue of Microorganisms (GCM) 10K type strain sequencing project: providing services to taxonomists for standard genome sequencing and annotation.</title>
        <authorList>
            <consortium name="The Broad Institute Genomics Platform"/>
            <consortium name="The Broad Institute Genome Sequencing Center for Infectious Disease"/>
            <person name="Wu L."/>
            <person name="Ma J."/>
        </authorList>
    </citation>
    <scope>NUCLEOTIDE SEQUENCE [LARGE SCALE GENOMIC DNA]</scope>
    <source>
        <strain evidence="2 3">JCM 6924</strain>
    </source>
</reference>
<gene>
    <name evidence="2" type="ORF">GCM10010423_42690</name>
</gene>
<dbReference type="Proteomes" id="UP001501095">
    <property type="component" value="Unassembled WGS sequence"/>
</dbReference>